<dbReference type="GO" id="GO:0042626">
    <property type="term" value="F:ATPase-coupled transmembrane transporter activity"/>
    <property type="evidence" value="ECO:0007669"/>
    <property type="project" value="TreeGrafter"/>
</dbReference>
<keyword evidence="4 6" id="KW-1133">Transmembrane helix</keyword>
<evidence type="ECO:0000256" key="3">
    <source>
        <dbReference type="ARBA" id="ARBA00022692"/>
    </source>
</evidence>
<keyword evidence="5 6" id="KW-0472">Membrane</keyword>
<dbReference type="InterPro" id="IPR027417">
    <property type="entry name" value="P-loop_NTPase"/>
</dbReference>
<dbReference type="PANTHER" id="PTHR48041:SF139">
    <property type="entry name" value="PROTEIN SCARLET"/>
    <property type="match status" value="1"/>
</dbReference>
<feature type="transmembrane region" description="Helical" evidence="6">
    <location>
        <begin position="332"/>
        <end position="351"/>
    </location>
</feature>
<dbReference type="GO" id="GO:0016020">
    <property type="term" value="C:membrane"/>
    <property type="evidence" value="ECO:0007669"/>
    <property type="project" value="UniProtKB-SubCell"/>
</dbReference>
<evidence type="ECO:0000259" key="7">
    <source>
        <dbReference type="PROSITE" id="PS50893"/>
    </source>
</evidence>
<feature type="transmembrane region" description="Helical" evidence="6">
    <location>
        <begin position="485"/>
        <end position="511"/>
    </location>
</feature>
<reference evidence="8 9" key="1">
    <citation type="journal article" date="2017" name="Environ. Microbiol.">
        <title>Decay of the glycolytic pathway and adaptation to intranuclear parasitism within Enterocytozoonidae microsporidia.</title>
        <authorList>
            <person name="Wiredu Boakye D."/>
            <person name="Jaroenlak P."/>
            <person name="Prachumwat A."/>
            <person name="Williams T.A."/>
            <person name="Bateman K.S."/>
            <person name="Itsathitphaisarn O."/>
            <person name="Sritunyalucksana K."/>
            <person name="Paszkiewicz K.H."/>
            <person name="Moore K.A."/>
            <person name="Stentiford G.D."/>
            <person name="Williams B.A."/>
        </authorList>
    </citation>
    <scope>NUCLEOTIDE SEQUENCE [LARGE SCALE GENOMIC DNA]</scope>
    <source>
        <strain evidence="9">canceri</strain>
    </source>
</reference>
<dbReference type="InterPro" id="IPR003439">
    <property type="entry name" value="ABC_transporter-like_ATP-bd"/>
</dbReference>
<dbReference type="PROSITE" id="PS50893">
    <property type="entry name" value="ABC_TRANSPORTER_2"/>
    <property type="match status" value="1"/>
</dbReference>
<dbReference type="AlphaFoldDB" id="A0A1X0QGK0"/>
<dbReference type="VEuPathDB" id="MicrosporidiaDB:HERIO_2073"/>
<proteinExistence type="predicted"/>
<dbReference type="Pfam" id="PF00005">
    <property type="entry name" value="ABC_tran"/>
    <property type="match status" value="1"/>
</dbReference>
<evidence type="ECO:0000256" key="4">
    <source>
        <dbReference type="ARBA" id="ARBA00022989"/>
    </source>
</evidence>
<feature type="transmembrane region" description="Helical" evidence="6">
    <location>
        <begin position="560"/>
        <end position="578"/>
    </location>
</feature>
<feature type="transmembrane region" description="Helical" evidence="6">
    <location>
        <begin position="624"/>
        <end position="643"/>
    </location>
</feature>
<dbReference type="PANTHER" id="PTHR48041">
    <property type="entry name" value="ABC TRANSPORTER G FAMILY MEMBER 28"/>
    <property type="match status" value="1"/>
</dbReference>
<dbReference type="SUPFAM" id="SSF52540">
    <property type="entry name" value="P-loop containing nucleoside triphosphate hydrolases"/>
    <property type="match status" value="1"/>
</dbReference>
<dbReference type="EMBL" id="LTAI01000388">
    <property type="protein sequence ID" value="ORD98908.1"/>
    <property type="molecule type" value="Genomic_DNA"/>
</dbReference>
<comment type="subcellular location">
    <subcellularLocation>
        <location evidence="1">Membrane</location>
        <topology evidence="1">Multi-pass membrane protein</topology>
    </subcellularLocation>
</comment>
<evidence type="ECO:0000256" key="5">
    <source>
        <dbReference type="ARBA" id="ARBA00023136"/>
    </source>
</evidence>
<feature type="domain" description="ABC transporter" evidence="7">
    <location>
        <begin position="13"/>
        <end position="249"/>
    </location>
</feature>
<dbReference type="Proteomes" id="UP000192501">
    <property type="component" value="Unassembled WGS sequence"/>
</dbReference>
<dbReference type="Gene3D" id="3.40.50.300">
    <property type="entry name" value="P-loop containing nucleotide triphosphate hydrolases"/>
    <property type="match status" value="1"/>
</dbReference>
<dbReference type="VEuPathDB" id="MicrosporidiaDB:A0H76_1739"/>
<sequence>MIQEKDQEVEKRTKINYLVNIRSDDDIIICEDVYGVAYTGEILGIIGPSGSGKSSLFDYLSMQYSKTKISEGTIWINNEKVGIKYFNQYLSYKSQFTHSLKKLTVIEHLKFQLYMEGIKVTNNKLKYINNVLFTYGMLDKKYTLLDTLSTGELERVNTISSILLNSQIQIYDEPLSNLDVCTAHRMLEDLKNSARNNNKCIILTIHQPNPEILSYIDRLIVMCKHGVVYQGETKNFSKYFSNHFNISIKTAEDLIELCYILDENESFMNQVISECKKNYLMESEAQNEVKYIPFKENPKKSFFKFRISYYIFKNLWRVLLSSLGFFKITFLIIQLLVFLLGITSYIICYFSTTKTGKLYYLSTSICLIYYYIIKQCLFYSVTYERVIDSPIFDFLPEKIYSKLLKEKKANDYTYYEIYKIIGLFYDQIENEYLFYTIFGILYIFILSILFFSDKYINDLIEYDKNLIYTLVYYVRSGRLNFFEMLIYLVIAISPFALYFYFVFFIPLLGIFFNRSMFNLLIVFFLCFMSLGTTILRVDLFGKICDILFNISSGNMNLLRSGMRIFIMAYIVLITNLSYNVDYYVSNLKKANVNGFYNKTVHDFLYKRFTYPFIVKEYVNTLKIFIPYIFELLLAFFIIPMIIYKISGV</sequence>
<dbReference type="GO" id="GO:0016887">
    <property type="term" value="F:ATP hydrolysis activity"/>
    <property type="evidence" value="ECO:0007669"/>
    <property type="project" value="InterPro"/>
</dbReference>
<accession>A0A1X0QGK0</accession>
<gene>
    <name evidence="8" type="primary">ABCGC</name>
    <name evidence="8" type="ORF">A0H76_1739</name>
</gene>
<protein>
    <submittedName>
        <fullName evidence="8">ABCGC</fullName>
    </submittedName>
</protein>
<feature type="transmembrane region" description="Helical" evidence="6">
    <location>
        <begin position="517"/>
        <end position="539"/>
    </location>
</feature>
<keyword evidence="2" id="KW-0813">Transport</keyword>
<evidence type="ECO:0000313" key="8">
    <source>
        <dbReference type="EMBL" id="ORD98908.1"/>
    </source>
</evidence>
<comment type="caution">
    <text evidence="8">The sequence shown here is derived from an EMBL/GenBank/DDBJ whole genome shotgun (WGS) entry which is preliminary data.</text>
</comment>
<dbReference type="VEuPathDB" id="MicrosporidiaDB:HERIO_2074"/>
<feature type="transmembrane region" description="Helical" evidence="6">
    <location>
        <begin position="432"/>
        <end position="451"/>
    </location>
</feature>
<name>A0A1X0QGK0_9MICR</name>
<evidence type="ECO:0000313" key="9">
    <source>
        <dbReference type="Proteomes" id="UP000192501"/>
    </source>
</evidence>
<dbReference type="InterPro" id="IPR050352">
    <property type="entry name" value="ABCG_transporters"/>
</dbReference>
<keyword evidence="3 6" id="KW-0812">Transmembrane</keyword>
<evidence type="ECO:0000256" key="1">
    <source>
        <dbReference type="ARBA" id="ARBA00004141"/>
    </source>
</evidence>
<organism evidence="8 9">
    <name type="scientific">Hepatospora eriocheir</name>
    <dbReference type="NCBI Taxonomy" id="1081669"/>
    <lineage>
        <taxon>Eukaryota</taxon>
        <taxon>Fungi</taxon>
        <taxon>Fungi incertae sedis</taxon>
        <taxon>Microsporidia</taxon>
        <taxon>Hepatosporidae</taxon>
        <taxon>Hepatospora</taxon>
    </lineage>
</organism>
<dbReference type="GO" id="GO:0005524">
    <property type="term" value="F:ATP binding"/>
    <property type="evidence" value="ECO:0007669"/>
    <property type="project" value="InterPro"/>
</dbReference>
<evidence type="ECO:0000256" key="2">
    <source>
        <dbReference type="ARBA" id="ARBA00022448"/>
    </source>
</evidence>
<evidence type="ECO:0000256" key="6">
    <source>
        <dbReference type="SAM" id="Phobius"/>
    </source>
</evidence>